<reference evidence="4" key="2">
    <citation type="submission" date="2023-06" db="EMBL/GenBank/DDBJ databases">
        <authorList>
            <consortium name="Lawrence Berkeley National Laboratory"/>
            <person name="Mondo S.J."/>
            <person name="Hensen N."/>
            <person name="Bonometti L."/>
            <person name="Westerberg I."/>
            <person name="Brannstrom I.O."/>
            <person name="Guillou S."/>
            <person name="Cros-Aarteil S."/>
            <person name="Calhoun S."/>
            <person name="Haridas S."/>
            <person name="Kuo A."/>
            <person name="Pangilinan J."/>
            <person name="Riley R."/>
            <person name="Labutti K."/>
            <person name="Andreopoulos B."/>
            <person name="Lipzen A."/>
            <person name="Chen C."/>
            <person name="Yanf M."/>
            <person name="Daum C."/>
            <person name="Ng V."/>
            <person name="Clum A."/>
            <person name="Steindorff A."/>
            <person name="Ohm R."/>
            <person name="Martin F."/>
            <person name="Silar P."/>
            <person name="Natvig D."/>
            <person name="Lalanne C."/>
            <person name="Gautier V."/>
            <person name="Ament-Velasquez S.L."/>
            <person name="Kruys A."/>
            <person name="Hutchinson M.I."/>
            <person name="Powell A.J."/>
            <person name="Barry K."/>
            <person name="Miller A.N."/>
            <person name="Grigoriev I.V."/>
            <person name="Debuchy R."/>
            <person name="Gladieux P."/>
            <person name="Thoren M.H."/>
            <person name="Johannesson H."/>
        </authorList>
    </citation>
    <scope>NUCLEOTIDE SEQUENCE</scope>
    <source>
        <strain evidence="4">CBS 333.67</strain>
    </source>
</reference>
<keyword evidence="3" id="KW-0560">Oxidoreductase</keyword>
<sequence>MSDQKKYANKLHGARVLVIGGSSGIGFCTAEACVEYGALVTVASSNPAKVEAAVARLQASYPSAKANVHGLTVDLSKPDTLESELQSLFERAAQAMGGSELLDHVVFTAGDALATMKLADMTMEAILQAGQIRFFAPLLAAKFIPRYVRPSRESSYTITTGSISERPMPDWSVIGSFAGGHHSMVRNLALDLRPIRVNGVSPGPVDTELWRVPKEEKDRLMEQYGKRMATGRTGRPEDVAESYVACIRDYNMDGAIIRTDGGGLLM</sequence>
<dbReference type="PANTHER" id="PTHR43477:SF1">
    <property type="entry name" value="DIHYDROANTICAPSIN 7-DEHYDROGENASE"/>
    <property type="match status" value="1"/>
</dbReference>
<dbReference type="SUPFAM" id="SSF51735">
    <property type="entry name" value="NAD(P)-binding Rossmann-fold domains"/>
    <property type="match status" value="1"/>
</dbReference>
<dbReference type="Pfam" id="PF23441">
    <property type="entry name" value="SDR"/>
    <property type="match status" value="1"/>
</dbReference>
<dbReference type="InterPro" id="IPR051122">
    <property type="entry name" value="SDR_DHRS6-like"/>
</dbReference>
<keyword evidence="2" id="KW-0521">NADP</keyword>
<dbReference type="AlphaFoldDB" id="A0AAJ0GS99"/>
<evidence type="ECO:0008006" key="6">
    <source>
        <dbReference type="Google" id="ProtNLM"/>
    </source>
</evidence>
<dbReference type="EMBL" id="JAUDZG010000004">
    <property type="protein sequence ID" value="KAK3305189.1"/>
    <property type="molecule type" value="Genomic_DNA"/>
</dbReference>
<dbReference type="PANTHER" id="PTHR43477">
    <property type="entry name" value="DIHYDROANTICAPSIN 7-DEHYDROGENASE"/>
    <property type="match status" value="1"/>
</dbReference>
<dbReference type="GeneID" id="87888087"/>
<comment type="caution">
    <text evidence="4">The sequence shown here is derived from an EMBL/GenBank/DDBJ whole genome shotgun (WGS) entry which is preliminary data.</text>
</comment>
<gene>
    <name evidence="4" type="ORF">B0T15DRAFT_531575</name>
</gene>
<evidence type="ECO:0000256" key="2">
    <source>
        <dbReference type="ARBA" id="ARBA00022857"/>
    </source>
</evidence>
<evidence type="ECO:0000313" key="5">
    <source>
        <dbReference type="Proteomes" id="UP001273166"/>
    </source>
</evidence>
<dbReference type="InterPro" id="IPR057571">
    <property type="entry name" value="SDR_PhqE-like"/>
</dbReference>
<dbReference type="GO" id="GO:0016491">
    <property type="term" value="F:oxidoreductase activity"/>
    <property type="evidence" value="ECO:0007669"/>
    <property type="project" value="UniProtKB-KW"/>
</dbReference>
<evidence type="ECO:0000313" key="4">
    <source>
        <dbReference type="EMBL" id="KAK3305189.1"/>
    </source>
</evidence>
<dbReference type="InterPro" id="IPR002347">
    <property type="entry name" value="SDR_fam"/>
</dbReference>
<accession>A0AAJ0GS99</accession>
<dbReference type="RefSeq" id="XP_062720969.1">
    <property type="nucleotide sequence ID" value="XM_062869258.1"/>
</dbReference>
<evidence type="ECO:0000256" key="1">
    <source>
        <dbReference type="ARBA" id="ARBA00006484"/>
    </source>
</evidence>
<proteinExistence type="inferred from homology"/>
<dbReference type="CDD" id="cd05233">
    <property type="entry name" value="SDR_c"/>
    <property type="match status" value="1"/>
</dbReference>
<organism evidence="4 5">
    <name type="scientific">Chaetomium strumarium</name>
    <dbReference type="NCBI Taxonomy" id="1170767"/>
    <lineage>
        <taxon>Eukaryota</taxon>
        <taxon>Fungi</taxon>
        <taxon>Dikarya</taxon>
        <taxon>Ascomycota</taxon>
        <taxon>Pezizomycotina</taxon>
        <taxon>Sordariomycetes</taxon>
        <taxon>Sordariomycetidae</taxon>
        <taxon>Sordariales</taxon>
        <taxon>Chaetomiaceae</taxon>
        <taxon>Chaetomium</taxon>
    </lineage>
</organism>
<comment type="similarity">
    <text evidence="1">Belongs to the short-chain dehydrogenases/reductases (SDR) family.</text>
</comment>
<reference evidence="4" key="1">
    <citation type="journal article" date="2023" name="Mol. Phylogenet. Evol.">
        <title>Genome-scale phylogeny and comparative genomics of the fungal order Sordariales.</title>
        <authorList>
            <person name="Hensen N."/>
            <person name="Bonometti L."/>
            <person name="Westerberg I."/>
            <person name="Brannstrom I.O."/>
            <person name="Guillou S."/>
            <person name="Cros-Aarteil S."/>
            <person name="Calhoun S."/>
            <person name="Haridas S."/>
            <person name="Kuo A."/>
            <person name="Mondo S."/>
            <person name="Pangilinan J."/>
            <person name="Riley R."/>
            <person name="LaButti K."/>
            <person name="Andreopoulos B."/>
            <person name="Lipzen A."/>
            <person name="Chen C."/>
            <person name="Yan M."/>
            <person name="Daum C."/>
            <person name="Ng V."/>
            <person name="Clum A."/>
            <person name="Steindorff A."/>
            <person name="Ohm R.A."/>
            <person name="Martin F."/>
            <person name="Silar P."/>
            <person name="Natvig D.O."/>
            <person name="Lalanne C."/>
            <person name="Gautier V."/>
            <person name="Ament-Velasquez S.L."/>
            <person name="Kruys A."/>
            <person name="Hutchinson M.I."/>
            <person name="Powell A.J."/>
            <person name="Barry K."/>
            <person name="Miller A.N."/>
            <person name="Grigoriev I.V."/>
            <person name="Debuchy R."/>
            <person name="Gladieux P."/>
            <person name="Hiltunen Thoren M."/>
            <person name="Johannesson H."/>
        </authorList>
    </citation>
    <scope>NUCLEOTIDE SEQUENCE</scope>
    <source>
        <strain evidence="4">CBS 333.67</strain>
    </source>
</reference>
<dbReference type="InterPro" id="IPR036291">
    <property type="entry name" value="NAD(P)-bd_dom_sf"/>
</dbReference>
<evidence type="ECO:0000256" key="3">
    <source>
        <dbReference type="ARBA" id="ARBA00023002"/>
    </source>
</evidence>
<dbReference type="Gene3D" id="3.40.50.720">
    <property type="entry name" value="NAD(P)-binding Rossmann-like Domain"/>
    <property type="match status" value="1"/>
</dbReference>
<keyword evidence="5" id="KW-1185">Reference proteome</keyword>
<dbReference type="PRINTS" id="PR00081">
    <property type="entry name" value="GDHRDH"/>
</dbReference>
<protein>
    <recommendedName>
        <fullName evidence="6">Short chain dehydrogenase</fullName>
    </recommendedName>
</protein>
<dbReference type="Proteomes" id="UP001273166">
    <property type="component" value="Unassembled WGS sequence"/>
</dbReference>
<name>A0AAJ0GS99_9PEZI</name>